<name>A0A507FL72_9FUNG</name>
<evidence type="ECO:0008006" key="5">
    <source>
        <dbReference type="Google" id="ProtNLM"/>
    </source>
</evidence>
<dbReference type="CDD" id="cd14688">
    <property type="entry name" value="bZIP_YAP"/>
    <property type="match status" value="1"/>
</dbReference>
<feature type="region of interest" description="Disordered" evidence="2">
    <location>
        <begin position="200"/>
        <end position="225"/>
    </location>
</feature>
<evidence type="ECO:0000313" key="4">
    <source>
        <dbReference type="Proteomes" id="UP000320333"/>
    </source>
</evidence>
<evidence type="ECO:0000256" key="1">
    <source>
        <dbReference type="SAM" id="Coils"/>
    </source>
</evidence>
<sequence length="456" mass="51384">MDSSADDTPEPTSKYAKSAKGRKPTNTLPQNKKQLLNRVNGRNFRERKQKEREEMQERIEHLQRQVREFEELLDVKAAENAKLSARLVTVEREAAETVRSIQSSVRAAGFGGSGASSDITGDSNVSAAIIPESIEPAACANCAEAKARVDFYLNRMIDMTAKMEAAKAQVSQMQKTIDSLETARAFNPLVHFDFVFNNETPSASQNTPRHSTTSNASPTSHELKTPDSMIVDDWTDIASQELPPLSAEAMFGPIRIEYVRYSLRRIPSLAHSKHVDLVADLVVHAAQSTEKRQISRYLLRAISSWHEIWHSCKSFAEQYTAFEIFQSFQELNLPIMEHLMNRVVDFKIIEKKQTAPVIPERGLELNLYLKSIPSLKDSHDSIDEYCALLCLTKMHAEDFVLLGRTIRALLKKCSTQDRALLFAGNRQFREKNKHIAEKTINEAIAKLDSMSITSTC</sequence>
<dbReference type="Proteomes" id="UP000320333">
    <property type="component" value="Unassembled WGS sequence"/>
</dbReference>
<dbReference type="Gene3D" id="1.20.5.170">
    <property type="match status" value="1"/>
</dbReference>
<protein>
    <recommendedName>
        <fullName evidence="5">BZIP domain-containing protein</fullName>
    </recommendedName>
</protein>
<dbReference type="EMBL" id="QEAP01000027">
    <property type="protein sequence ID" value="TPX77149.1"/>
    <property type="molecule type" value="Genomic_DNA"/>
</dbReference>
<gene>
    <name evidence="3" type="ORF">CcCBS67573_g01564</name>
</gene>
<organism evidence="3 4">
    <name type="scientific">Chytriomyces confervae</name>
    <dbReference type="NCBI Taxonomy" id="246404"/>
    <lineage>
        <taxon>Eukaryota</taxon>
        <taxon>Fungi</taxon>
        <taxon>Fungi incertae sedis</taxon>
        <taxon>Chytridiomycota</taxon>
        <taxon>Chytridiomycota incertae sedis</taxon>
        <taxon>Chytridiomycetes</taxon>
        <taxon>Chytridiales</taxon>
        <taxon>Chytriomycetaceae</taxon>
        <taxon>Chytriomyces</taxon>
    </lineage>
</organism>
<feature type="coiled-coil region" evidence="1">
    <location>
        <begin position="156"/>
        <end position="183"/>
    </location>
</feature>
<dbReference type="OrthoDB" id="2126724at2759"/>
<comment type="caution">
    <text evidence="3">The sequence shown here is derived from an EMBL/GenBank/DDBJ whole genome shotgun (WGS) entry which is preliminary data.</text>
</comment>
<reference evidence="3 4" key="1">
    <citation type="journal article" date="2019" name="Sci. Rep.">
        <title>Comparative genomics of chytrid fungi reveal insights into the obligate biotrophic and pathogenic lifestyle of Synchytrium endobioticum.</title>
        <authorList>
            <person name="van de Vossenberg B.T.L.H."/>
            <person name="Warris S."/>
            <person name="Nguyen H.D.T."/>
            <person name="van Gent-Pelzer M.P.E."/>
            <person name="Joly D.L."/>
            <person name="van de Geest H.C."/>
            <person name="Bonants P.J.M."/>
            <person name="Smith D.S."/>
            <person name="Levesque C.A."/>
            <person name="van der Lee T.A.J."/>
        </authorList>
    </citation>
    <scope>NUCLEOTIDE SEQUENCE [LARGE SCALE GENOMIC DNA]</scope>
    <source>
        <strain evidence="3 4">CBS 675.73</strain>
    </source>
</reference>
<feature type="region of interest" description="Disordered" evidence="2">
    <location>
        <begin position="1"/>
        <end position="36"/>
    </location>
</feature>
<feature type="compositionally biased region" description="Polar residues" evidence="2">
    <location>
        <begin position="200"/>
        <end position="220"/>
    </location>
</feature>
<dbReference type="AlphaFoldDB" id="A0A507FL72"/>
<evidence type="ECO:0000313" key="3">
    <source>
        <dbReference type="EMBL" id="TPX77149.1"/>
    </source>
</evidence>
<keyword evidence="1" id="KW-0175">Coiled coil</keyword>
<proteinExistence type="predicted"/>
<feature type="coiled-coil region" evidence="1">
    <location>
        <begin position="45"/>
        <end position="79"/>
    </location>
</feature>
<accession>A0A507FL72</accession>
<keyword evidence="4" id="KW-1185">Reference proteome</keyword>
<feature type="compositionally biased region" description="Polar residues" evidence="2">
    <location>
        <begin position="24"/>
        <end position="34"/>
    </location>
</feature>
<evidence type="ECO:0000256" key="2">
    <source>
        <dbReference type="SAM" id="MobiDB-lite"/>
    </source>
</evidence>